<name>A0ACB7ZLN8_9ERIC</name>
<gene>
    <name evidence="1" type="ORF">Vadar_021686</name>
</gene>
<evidence type="ECO:0000313" key="1">
    <source>
        <dbReference type="EMBL" id="KAH7866539.1"/>
    </source>
</evidence>
<evidence type="ECO:0000313" key="2">
    <source>
        <dbReference type="Proteomes" id="UP000828048"/>
    </source>
</evidence>
<organism evidence="1 2">
    <name type="scientific">Vaccinium darrowii</name>
    <dbReference type="NCBI Taxonomy" id="229202"/>
    <lineage>
        <taxon>Eukaryota</taxon>
        <taxon>Viridiplantae</taxon>
        <taxon>Streptophyta</taxon>
        <taxon>Embryophyta</taxon>
        <taxon>Tracheophyta</taxon>
        <taxon>Spermatophyta</taxon>
        <taxon>Magnoliopsida</taxon>
        <taxon>eudicotyledons</taxon>
        <taxon>Gunneridae</taxon>
        <taxon>Pentapetalae</taxon>
        <taxon>asterids</taxon>
        <taxon>Ericales</taxon>
        <taxon>Ericaceae</taxon>
        <taxon>Vaccinioideae</taxon>
        <taxon>Vaccinieae</taxon>
        <taxon>Vaccinium</taxon>
    </lineage>
</organism>
<accession>A0ACB7ZLN8</accession>
<keyword evidence="2" id="KW-1185">Reference proteome</keyword>
<comment type="caution">
    <text evidence="1">The sequence shown here is derived from an EMBL/GenBank/DDBJ whole genome shotgun (WGS) entry which is preliminary data.</text>
</comment>
<dbReference type="EMBL" id="CM037159">
    <property type="protein sequence ID" value="KAH7866539.1"/>
    <property type="molecule type" value="Genomic_DNA"/>
</dbReference>
<dbReference type="Proteomes" id="UP000828048">
    <property type="component" value="Chromosome 9"/>
</dbReference>
<proteinExistence type="predicted"/>
<sequence>MAVISGCAVGTKDDGGIWAIAGSLWAVWRRCYYKITITHLASLYGLCKVQRGLRPVRQFHLGVRLSEKRREFISIEQDNSTSVDDYVARYTALSRFAPLMVSTEKDRCEHFLRGLNSRIQPRVSTFEEENFKKLVSKCKIAERDIQKADGKREQFKRSRVDTQSQQKGPGNKSLSWGGQSSQSIRSPPSQHTRFSADRGKSVSGQQQGSQGRGFSSSRTSERGLRPVRQFHLGVRLRSRLIRLFLKLSQYIAI</sequence>
<protein>
    <submittedName>
        <fullName evidence="1">Uncharacterized protein</fullName>
    </submittedName>
</protein>
<reference evidence="1 2" key="1">
    <citation type="journal article" date="2021" name="Hortic Res">
        <title>High-quality reference genome and annotation aids understanding of berry development for evergreen blueberry (Vaccinium darrowii).</title>
        <authorList>
            <person name="Yu J."/>
            <person name="Hulse-Kemp A.M."/>
            <person name="Babiker E."/>
            <person name="Staton M."/>
        </authorList>
    </citation>
    <scope>NUCLEOTIDE SEQUENCE [LARGE SCALE GENOMIC DNA]</scope>
    <source>
        <strain evidence="2">cv. NJ 8807/NJ 8810</strain>
        <tissue evidence="1">Young leaf</tissue>
    </source>
</reference>